<dbReference type="SUPFAM" id="SSF81301">
    <property type="entry name" value="Nucleotidyltransferase"/>
    <property type="match status" value="1"/>
</dbReference>
<dbReference type="RefSeq" id="WP_171187723.1">
    <property type="nucleotide sequence ID" value="NZ_WTPX01000085.1"/>
</dbReference>
<comment type="caution">
    <text evidence="1">The sequence shown here is derived from an EMBL/GenBank/DDBJ whole genome shotgun (WGS) entry which is preliminary data.</text>
</comment>
<evidence type="ECO:0000313" key="1">
    <source>
        <dbReference type="EMBL" id="NNJ26586.1"/>
    </source>
</evidence>
<sequence length="172" mass="18648">MIEAPQFRRLLDTLEDGGVEYIVIGGLAAIAHGSSMLTQDVDVVYRRTADNIARLAAALVPLNPYLRGVPPGLPFRFDEETISKGMNFTLTTDAGALDLLGHMTGGGEFDDLITFTEPLSIQGRTRRTLTLDALIKAKRAAGRTKDLQAVSILEALREEIADEEERLGDGHG</sequence>
<keyword evidence="2" id="KW-1185">Reference proteome</keyword>
<organism evidence="1 2">
    <name type="scientific">Alienimonas chondri</name>
    <dbReference type="NCBI Taxonomy" id="2681879"/>
    <lineage>
        <taxon>Bacteria</taxon>
        <taxon>Pseudomonadati</taxon>
        <taxon>Planctomycetota</taxon>
        <taxon>Planctomycetia</taxon>
        <taxon>Planctomycetales</taxon>
        <taxon>Planctomycetaceae</taxon>
        <taxon>Alienimonas</taxon>
    </lineage>
</organism>
<name>A0ABX1VGL2_9PLAN</name>
<reference evidence="1 2" key="1">
    <citation type="journal article" date="2020" name="Syst. Appl. Microbiol.">
        <title>Alienimonas chondri sp. nov., a novel planctomycete isolated from the biofilm of the red alga Chondrus crispus.</title>
        <authorList>
            <person name="Vitorino I."/>
            <person name="Albuquerque L."/>
            <person name="Wiegand S."/>
            <person name="Kallscheuer N."/>
            <person name="da Costa M.S."/>
            <person name="Lobo-da-Cunha A."/>
            <person name="Jogler C."/>
            <person name="Lage O.M."/>
        </authorList>
    </citation>
    <scope>NUCLEOTIDE SEQUENCE [LARGE SCALE GENOMIC DNA]</scope>
    <source>
        <strain evidence="1 2">LzC2</strain>
    </source>
</reference>
<evidence type="ECO:0000313" key="2">
    <source>
        <dbReference type="Proteomes" id="UP000609651"/>
    </source>
</evidence>
<proteinExistence type="predicted"/>
<protein>
    <recommendedName>
        <fullName evidence="3">Nucleotidyltransferase</fullName>
    </recommendedName>
</protein>
<dbReference type="Proteomes" id="UP000609651">
    <property type="component" value="Unassembled WGS sequence"/>
</dbReference>
<dbReference type="EMBL" id="WTPX01000085">
    <property type="protein sequence ID" value="NNJ26586.1"/>
    <property type="molecule type" value="Genomic_DNA"/>
</dbReference>
<accession>A0ABX1VGL2</accession>
<dbReference type="Gene3D" id="3.30.460.40">
    <property type="match status" value="1"/>
</dbReference>
<dbReference type="InterPro" id="IPR043519">
    <property type="entry name" value="NT_sf"/>
</dbReference>
<evidence type="ECO:0008006" key="3">
    <source>
        <dbReference type="Google" id="ProtNLM"/>
    </source>
</evidence>
<gene>
    <name evidence="1" type="ORF">LzC2_26750</name>
</gene>